<gene>
    <name evidence="2" type="ORF">SAMN05414137_102315</name>
</gene>
<protein>
    <recommendedName>
        <fullName evidence="1">VOC domain-containing protein</fullName>
    </recommendedName>
</protein>
<feature type="domain" description="VOC" evidence="1">
    <location>
        <begin position="138"/>
        <end position="252"/>
    </location>
</feature>
<dbReference type="PANTHER" id="PTHR33993:SF14">
    <property type="entry name" value="GB|AAF24581.1"/>
    <property type="match status" value="1"/>
</dbReference>
<evidence type="ECO:0000313" key="3">
    <source>
        <dbReference type="Proteomes" id="UP000183015"/>
    </source>
</evidence>
<evidence type="ECO:0000259" key="1">
    <source>
        <dbReference type="PROSITE" id="PS51819"/>
    </source>
</evidence>
<keyword evidence="3" id="KW-1185">Reference proteome</keyword>
<dbReference type="EMBL" id="FOAZ01000002">
    <property type="protein sequence ID" value="SEK52641.1"/>
    <property type="molecule type" value="Genomic_DNA"/>
</dbReference>
<dbReference type="InterPro" id="IPR037523">
    <property type="entry name" value="VOC_core"/>
</dbReference>
<accession>A0A1H7HQT0</accession>
<reference evidence="3" key="1">
    <citation type="submission" date="2016-10" db="EMBL/GenBank/DDBJ databases">
        <authorList>
            <person name="Varghese N."/>
        </authorList>
    </citation>
    <scope>NUCLEOTIDE SEQUENCE [LARGE SCALE GENOMIC DNA]</scope>
    <source>
        <strain evidence="3">DSM 45096 / BCRC 16803 / CGMCC 4.1857 / CIP 109030 / JCM 12277 / KCTC 19219 / NBRC 100920 / 33214</strain>
    </source>
</reference>
<dbReference type="PANTHER" id="PTHR33993">
    <property type="entry name" value="GLYOXALASE-RELATED"/>
    <property type="match status" value="1"/>
</dbReference>
<evidence type="ECO:0000313" key="2">
    <source>
        <dbReference type="EMBL" id="SEK52641.1"/>
    </source>
</evidence>
<dbReference type="Pfam" id="PF18029">
    <property type="entry name" value="Glyoxalase_6"/>
    <property type="match status" value="2"/>
</dbReference>
<organism evidence="2 3">
    <name type="scientific">Streptacidiphilus jiangxiensis</name>
    <dbReference type="NCBI Taxonomy" id="235985"/>
    <lineage>
        <taxon>Bacteria</taxon>
        <taxon>Bacillati</taxon>
        <taxon>Actinomycetota</taxon>
        <taxon>Actinomycetes</taxon>
        <taxon>Kitasatosporales</taxon>
        <taxon>Streptomycetaceae</taxon>
        <taxon>Streptacidiphilus</taxon>
    </lineage>
</organism>
<dbReference type="InterPro" id="IPR041581">
    <property type="entry name" value="Glyoxalase_6"/>
</dbReference>
<dbReference type="Gene3D" id="3.10.180.10">
    <property type="entry name" value="2,3-Dihydroxybiphenyl 1,2-Dioxygenase, domain 1"/>
    <property type="match status" value="2"/>
</dbReference>
<name>A0A1H7HQT0_STRJI</name>
<dbReference type="OrthoDB" id="9793039at2"/>
<dbReference type="CDD" id="cd07247">
    <property type="entry name" value="SgaA_N_like"/>
    <property type="match status" value="2"/>
</dbReference>
<dbReference type="Proteomes" id="UP000183015">
    <property type="component" value="Unassembled WGS sequence"/>
</dbReference>
<dbReference type="InterPro" id="IPR052164">
    <property type="entry name" value="Anthracycline_SecMetBiosynth"/>
</dbReference>
<proteinExistence type="predicted"/>
<dbReference type="eggNOG" id="COG3324">
    <property type="taxonomic scope" value="Bacteria"/>
</dbReference>
<feature type="domain" description="VOC" evidence="1">
    <location>
        <begin position="10"/>
        <end position="124"/>
    </location>
</feature>
<dbReference type="PROSITE" id="PS51819">
    <property type="entry name" value="VOC"/>
    <property type="match status" value="2"/>
</dbReference>
<dbReference type="InterPro" id="IPR029068">
    <property type="entry name" value="Glyas_Bleomycin-R_OHBP_Dase"/>
</dbReference>
<dbReference type="AlphaFoldDB" id="A0A1H7HQT0"/>
<dbReference type="SUPFAM" id="SSF54593">
    <property type="entry name" value="Glyoxalase/Bleomycin resistance protein/Dihydroxybiphenyl dioxygenase"/>
    <property type="match status" value="2"/>
</dbReference>
<sequence>MNVIGNLPGAPCWAQLSARDSAAAQQFYGQLFGWTAETDPDPQYGGYTTFSLGGKPAAAVAPLMNPQQPVMWLLSFAAPGVDAAAETAKGAGAQVWMGPMDIGDLGRWALLSDPTGAPFAVWEGKKFSGFGVADEPNSLGWIDLSTRDVDAAVAFYKNVFGWQVWPNDEYPMVGLSDSMFGGVMAMGDMFPPEVPSHWNPFFAVTDVDAAAAKAGSLGAEVLHGPVDVEMENGPRLAVIRDPQGATFGVFAPRES</sequence>